<proteinExistence type="predicted"/>
<evidence type="ECO:0000256" key="1">
    <source>
        <dbReference type="SAM" id="MobiDB-lite"/>
    </source>
</evidence>
<feature type="non-terminal residue" evidence="2">
    <location>
        <position position="131"/>
    </location>
</feature>
<dbReference type="AlphaFoldDB" id="A0A0H5QJY4"/>
<protein>
    <submittedName>
        <fullName evidence="2">Uncharacterized protein</fullName>
    </submittedName>
</protein>
<organism evidence="2">
    <name type="scientific">Spongospora subterranea</name>
    <dbReference type="NCBI Taxonomy" id="70186"/>
    <lineage>
        <taxon>Eukaryota</taxon>
        <taxon>Sar</taxon>
        <taxon>Rhizaria</taxon>
        <taxon>Endomyxa</taxon>
        <taxon>Phytomyxea</taxon>
        <taxon>Plasmodiophorida</taxon>
        <taxon>Plasmodiophoridae</taxon>
        <taxon>Spongospora</taxon>
    </lineage>
</organism>
<accession>A0A0H5QJY4</accession>
<sequence length="131" mass="14532">YTGRNLGSVLVDPAVNGQADNRGQEEHLVLFEPIVHDRVELCNGRALRLEVHHMRRTQFATPVEQIVAARVTLAAPPFKAPSVSRNSEDPAPWSRSPLKQVGHGRLEPTDGRGPQMVHRLPVEPSDFVLHV</sequence>
<reference evidence="2" key="1">
    <citation type="submission" date="2015-04" db="EMBL/GenBank/DDBJ databases">
        <title>The genome sequence of the plant pathogenic Rhizarian Plasmodiophora brassicae reveals insights in its biotrophic life cycle and the origin of chitin synthesis.</title>
        <authorList>
            <person name="Schwelm A."/>
            <person name="Fogelqvist J."/>
            <person name="Knaust A."/>
            <person name="Julke S."/>
            <person name="Lilja T."/>
            <person name="Dhandapani V."/>
            <person name="Bonilla-Rosso G."/>
            <person name="Karlsson M."/>
            <person name="Shevchenko A."/>
            <person name="Choi S.R."/>
            <person name="Kim H.G."/>
            <person name="Park J.Y."/>
            <person name="Lim Y.P."/>
            <person name="Ludwig-Muller J."/>
            <person name="Dixelius C."/>
        </authorList>
    </citation>
    <scope>NUCLEOTIDE SEQUENCE</scope>
    <source>
        <tissue evidence="2">Potato root galls</tissue>
    </source>
</reference>
<feature type="non-terminal residue" evidence="2">
    <location>
        <position position="1"/>
    </location>
</feature>
<name>A0A0H5QJY4_9EUKA</name>
<evidence type="ECO:0000313" key="2">
    <source>
        <dbReference type="EMBL" id="CRZ02410.1"/>
    </source>
</evidence>
<dbReference type="EMBL" id="HACM01001968">
    <property type="protein sequence ID" value="CRZ02410.1"/>
    <property type="molecule type" value="Transcribed_RNA"/>
</dbReference>
<feature type="region of interest" description="Disordered" evidence="1">
    <location>
        <begin position="78"/>
        <end position="117"/>
    </location>
</feature>